<feature type="compositionally biased region" description="Low complexity" evidence="9">
    <location>
        <begin position="273"/>
        <end position="305"/>
    </location>
</feature>
<feature type="domain" description="Herpesvirus ICP4-like protein C-terminal" evidence="11">
    <location>
        <begin position="875"/>
        <end position="1281"/>
    </location>
</feature>
<evidence type="ECO:0000256" key="4">
    <source>
        <dbReference type="ARBA" id="ARBA00022553"/>
    </source>
</evidence>
<dbReference type="KEGG" id="vg:80540172"/>
<dbReference type="Proteomes" id="UP001143705">
    <property type="component" value="Segment"/>
</dbReference>
<keyword evidence="4" id="KW-0597">Phosphoprotein</keyword>
<evidence type="ECO:0000256" key="1">
    <source>
        <dbReference type="ARBA" id="ARBA00004147"/>
    </source>
</evidence>
<feature type="compositionally biased region" description="Low complexity" evidence="9">
    <location>
        <begin position="542"/>
        <end position="554"/>
    </location>
</feature>
<dbReference type="GeneID" id="80540188"/>
<proteinExistence type="inferred from homology"/>
<evidence type="ECO:0000256" key="8">
    <source>
        <dbReference type="ARBA" id="ARBA00023163"/>
    </source>
</evidence>
<keyword evidence="5" id="KW-1048">Host nucleus</keyword>
<feature type="compositionally biased region" description="Low complexity" evidence="9">
    <location>
        <begin position="513"/>
        <end position="522"/>
    </location>
</feature>
<evidence type="ECO:0000256" key="5">
    <source>
        <dbReference type="ARBA" id="ARBA00022562"/>
    </source>
</evidence>
<dbReference type="RefSeq" id="YP_010801479.1">
    <property type="nucleotide sequence ID" value="NC_076964.1"/>
</dbReference>
<feature type="compositionally biased region" description="Low complexity" evidence="9">
    <location>
        <begin position="332"/>
        <end position="347"/>
    </location>
</feature>
<evidence type="ECO:0000259" key="11">
    <source>
        <dbReference type="Pfam" id="PF03585"/>
    </source>
</evidence>
<dbReference type="EMBL" id="MT012704">
    <property type="protein sequence ID" value="QPI70190.1"/>
    <property type="molecule type" value="Genomic_DNA"/>
</dbReference>
<evidence type="ECO:0000256" key="9">
    <source>
        <dbReference type="SAM" id="MobiDB-lite"/>
    </source>
</evidence>
<evidence type="ECO:0000259" key="10">
    <source>
        <dbReference type="Pfam" id="PF03584"/>
    </source>
</evidence>
<feature type="region of interest" description="Disordered" evidence="9">
    <location>
        <begin position="734"/>
        <end position="890"/>
    </location>
</feature>
<reference evidence="12" key="1">
    <citation type="journal article" date="2020" name="Emerg. Infect. Dis.">
        <title>Identification of a Novel alpha-herpesvirus Associated with Ulcerative Stomatitis in Donkeys.</title>
        <authorList>
            <person name="Martella V."/>
            <person name="Lanave G."/>
            <person name="Camero M."/>
            <person name="Larocca V."/>
            <person name="Lorusso E."/>
            <person name="Catella C."/>
            <person name="Capozza P."/>
            <person name="Tempesta M."/>
            <person name="Buonavoglia C."/>
        </authorList>
    </citation>
    <scope>NUCLEOTIDE SEQUENCE</scope>
    <source>
        <strain evidence="12">AsHV/Bari/2011/740</strain>
    </source>
</reference>
<evidence type="ECO:0000313" key="12">
    <source>
        <dbReference type="EMBL" id="QPI70190.1"/>
    </source>
</evidence>
<protein>
    <submittedName>
        <fullName evidence="12">Transcriptional regulator ICP4</fullName>
    </submittedName>
</protein>
<dbReference type="Pfam" id="PF03584">
    <property type="entry name" value="Herpes_ICP4_N"/>
    <property type="match status" value="1"/>
</dbReference>
<feature type="compositionally biased region" description="Pro residues" evidence="9">
    <location>
        <begin position="58"/>
        <end position="73"/>
    </location>
</feature>
<dbReference type="Pfam" id="PF03585">
    <property type="entry name" value="Herpes_ICP4_C"/>
    <property type="match status" value="1"/>
</dbReference>
<feature type="compositionally biased region" description="Pro residues" evidence="9">
    <location>
        <begin position="87"/>
        <end position="104"/>
    </location>
</feature>
<feature type="region of interest" description="Disordered" evidence="9">
    <location>
        <begin position="513"/>
        <end position="554"/>
    </location>
</feature>
<evidence type="ECO:0000256" key="7">
    <source>
        <dbReference type="ARBA" id="ARBA00023125"/>
    </source>
</evidence>
<feature type="compositionally biased region" description="Pro residues" evidence="9">
    <location>
        <begin position="188"/>
        <end position="211"/>
    </location>
</feature>
<evidence type="ECO:0000256" key="6">
    <source>
        <dbReference type="ARBA" id="ARBA00023015"/>
    </source>
</evidence>
<comment type="subcellular location">
    <subcellularLocation>
        <location evidence="1">Host nucleus</location>
    </subcellularLocation>
</comment>
<evidence type="ECO:0000313" key="13">
    <source>
        <dbReference type="Proteomes" id="UP001143705"/>
    </source>
</evidence>
<name>A0A7S9VMA2_9ALPH</name>
<dbReference type="InterPro" id="IPR005205">
    <property type="entry name" value="Herpes_ICP4_C"/>
</dbReference>
<dbReference type="GO" id="GO:0045893">
    <property type="term" value="P:positive regulation of DNA-templated transcription"/>
    <property type="evidence" value="ECO:0007669"/>
    <property type="project" value="InterPro"/>
</dbReference>
<dbReference type="EMBL" id="MT012704">
    <property type="protein sequence ID" value="QPI70174.1"/>
    <property type="molecule type" value="Genomic_DNA"/>
</dbReference>
<keyword evidence="6" id="KW-0805">Transcription regulation</keyword>
<feature type="domain" description="Herpesvirus ICP4-like protein N-terminal" evidence="10">
    <location>
        <begin position="342"/>
        <end position="509"/>
    </location>
</feature>
<evidence type="ECO:0000256" key="2">
    <source>
        <dbReference type="ARBA" id="ARBA00007510"/>
    </source>
</evidence>
<keyword evidence="7" id="KW-0238">DNA-binding</keyword>
<feature type="compositionally biased region" description="Pro residues" evidence="9">
    <location>
        <begin position="140"/>
        <end position="157"/>
    </location>
</feature>
<feature type="compositionally biased region" description="Pro residues" evidence="9">
    <location>
        <begin position="751"/>
        <end position="764"/>
    </location>
</feature>
<evidence type="ECO:0000256" key="3">
    <source>
        <dbReference type="ARBA" id="ARBA00022518"/>
    </source>
</evidence>
<dbReference type="InterPro" id="IPR005206">
    <property type="entry name" value="Herpes_ICP4_N"/>
</dbReference>
<organism evidence="12 13">
    <name type="scientific">Equid herpesvirus 6</name>
    <dbReference type="NCBI Taxonomy" id="173566"/>
    <lineage>
        <taxon>Viruses</taxon>
        <taxon>Duplodnaviria</taxon>
        <taxon>Heunggongvirae</taxon>
        <taxon>Peploviricota</taxon>
        <taxon>Herviviricetes</taxon>
        <taxon>Herpesvirales</taxon>
        <taxon>Orthoherpesviridae</taxon>
        <taxon>Alphaherpesvirinae</taxon>
        <taxon>Varicellovirus</taxon>
    </lineage>
</organism>
<keyword evidence="13" id="KW-1185">Reference proteome</keyword>
<feature type="compositionally biased region" description="Basic and acidic residues" evidence="9">
    <location>
        <begin position="813"/>
        <end position="844"/>
    </location>
</feature>
<keyword evidence="3" id="KW-0244">Early protein</keyword>
<dbReference type="RefSeq" id="YP_010801463.1">
    <property type="nucleotide sequence ID" value="NC_076964.1"/>
</dbReference>
<keyword evidence="8" id="KW-0804">Transcription</keyword>
<feature type="compositionally biased region" description="Low complexity" evidence="9">
    <location>
        <begin position="799"/>
        <end position="809"/>
    </location>
</feature>
<dbReference type="KEGG" id="vg:80540188"/>
<dbReference type="GeneID" id="80540172"/>
<sequence length="1382" mass="143370">MDSQSSAFGAGDLYDLIERGFEEDLILAAGAAEGSSQPRADLLYGSQGFFGADDDVPPGTPAAPAGPPPPTPLSPAAMWKCVQAAPPTSPPAPPTVPSPAPDGSPPGLAAMLRLVRAEMEAPGAEGDGLDSETETCPGSATPPLPASASPPPPPPPRRGGGRRGERRGSSSSGPAAPGGGSASGAEGPRPPARPGPRRAPPPGPRAAPPPGARVLQYLEGVREAALARTLEAPGAGAAARPPRPSPADARGRPPRPSGASKRKRGRPMPAFLQAAPRSPSPDADRSSPAARPSPPQHQAQHQAQHPQRRRRERPSTSRPSGPAGEPAPEPAGGPAEPLLTPSGDPWPGSDPPPKGRVRYGGTGDSREGLWDDPEILRAAERYEAAGGPVPVFVPEMGDSGKQYRALVRLIFESQDAMSWLQNSKLSGAEHSLAQFCQKFIHAPRGHGSFITGSVANPLPHVGDAMARADPLWALPHAAASVAMSRRYDRTQKLFILQSLRRAYADMAFPRPGEAGSPAAAAGSPPPAGPAAAPAGGAGGSGSPTAGAARSPPQARARVRDAYARVCAALGARRTSGGPGEPAAARRRPRAAGVRELGDACVLACHAALEALLRLRGGAAAVPGLQPGELPSPACPPEALCGNPAGLRAAAAALYELRDLADRARLLGPQDPGARLGDDDLRLAARAVLVTARTVAPLVRYNPEGARARASAWTLTRAALSIPSLAARQMAEAVAALPGGPGPPDPADEGEPVPPPPPGAPPSTPPTKSLRARVVCGPPGPAQAQQGAAWSRGPGGVGGAPRAPGAPAPRGVRRLPEERSGHRAKRRSEPPRPDEGADDPAERAEAPTPPAPKRPAPAALERPPGPRPPGGPDPRGGFRRVPRGECHTPAPGEAARAAYCAPEAVDELVAHPLFPEAWRPALTFDPSALATIAARRQGPPAREGARFGELVPSGPLRRRAAWMRQIPDPEDVRVVVLYHPLPEEDLLGGLPGGGGGARREGPRWSDRKGGLSALLAALGNRLLTRGSHCWAGNWTGAPDVSALNRQGVLLLSTGDLAFAGCVEYLCLRLGSARRRLIVLDAVDPEDWPAAGPAAGRDPPYMRARLAPRAACAVRWPAERDLARAVLTSGSVFGPVFFARVEAAFARLYPGQAPPRLCRGDNVAYVVATRAGERTRVPMAPRDYRQRVLPVYDGCKDMRAQSEGLAVFDPDFDEGAARSHRAANRWGLGAALRPLYLAAGRRGALDEDARPADLLPPALREFCRVALLEPDGEAGPVVLRVGEALPERAPHVEWEPGFGARSTAVLAAGAVEMCLPFGLPVEEDDYLETDAAGGRRDDVELVSERAGRAGRARRRGAGARGPVKIEVLSDADEDGDDAFNPYLA</sequence>
<accession>A0A7S9VMA2</accession>
<feature type="compositionally biased region" description="Pro residues" evidence="9">
    <location>
        <begin position="862"/>
        <end position="871"/>
    </location>
</feature>
<dbReference type="GO" id="GO:0042025">
    <property type="term" value="C:host cell nucleus"/>
    <property type="evidence" value="ECO:0007669"/>
    <property type="project" value="UniProtKB-SubCell"/>
</dbReference>
<comment type="similarity">
    <text evidence="2">Belongs to the herpesviridae ICP4 family.</text>
</comment>
<dbReference type="GO" id="GO:0003677">
    <property type="term" value="F:DNA binding"/>
    <property type="evidence" value="ECO:0007669"/>
    <property type="project" value="UniProtKB-KW"/>
</dbReference>
<feature type="region of interest" description="Disordered" evidence="9">
    <location>
        <begin position="32"/>
        <end position="369"/>
    </location>
</feature>